<evidence type="ECO:0000256" key="3">
    <source>
        <dbReference type="ARBA" id="ARBA00023015"/>
    </source>
</evidence>
<dbReference type="GO" id="GO:0000976">
    <property type="term" value="F:transcription cis-regulatory region binding"/>
    <property type="evidence" value="ECO:0007669"/>
    <property type="project" value="TreeGrafter"/>
</dbReference>
<dbReference type="InterPro" id="IPR001867">
    <property type="entry name" value="OmpR/PhoB-type_DNA-bd"/>
</dbReference>
<keyword evidence="3" id="KW-0805">Transcription regulation</keyword>
<evidence type="ECO:0000259" key="8">
    <source>
        <dbReference type="PROSITE" id="PS50110"/>
    </source>
</evidence>
<dbReference type="Gene3D" id="1.10.10.10">
    <property type="entry name" value="Winged helix-like DNA-binding domain superfamily/Winged helix DNA-binding domain"/>
    <property type="match status" value="1"/>
</dbReference>
<reference evidence="10 11" key="1">
    <citation type="submission" date="2019-01" db="EMBL/GenBank/DDBJ databases">
        <title>RHIZO-ID as a novel technology for direct rhizobia identification.</title>
        <authorList>
            <person name="De Meyer S.E."/>
        </authorList>
    </citation>
    <scope>NUCLEOTIDE SEQUENCE [LARGE SCALE GENOMIC DNA]</scope>
    <source>
        <strain evidence="10 11">WSM448</strain>
    </source>
</reference>
<proteinExistence type="predicted"/>
<dbReference type="InterPro" id="IPR011006">
    <property type="entry name" value="CheY-like_superfamily"/>
</dbReference>
<dbReference type="GO" id="GO:0032993">
    <property type="term" value="C:protein-DNA complex"/>
    <property type="evidence" value="ECO:0007669"/>
    <property type="project" value="TreeGrafter"/>
</dbReference>
<evidence type="ECO:0000256" key="7">
    <source>
        <dbReference type="PROSITE-ProRule" id="PRU01091"/>
    </source>
</evidence>
<dbReference type="SUPFAM" id="SSF52172">
    <property type="entry name" value="CheY-like"/>
    <property type="match status" value="1"/>
</dbReference>
<dbReference type="Proteomes" id="UP000283817">
    <property type="component" value="Unassembled WGS sequence"/>
</dbReference>
<dbReference type="PROSITE" id="PS51755">
    <property type="entry name" value="OMPR_PHOB"/>
    <property type="match status" value="1"/>
</dbReference>
<dbReference type="InterPro" id="IPR036388">
    <property type="entry name" value="WH-like_DNA-bd_sf"/>
</dbReference>
<dbReference type="GO" id="GO:0000156">
    <property type="term" value="F:phosphorelay response regulator activity"/>
    <property type="evidence" value="ECO:0007669"/>
    <property type="project" value="TreeGrafter"/>
</dbReference>
<gene>
    <name evidence="10" type="ORF">EHI47_23125</name>
</gene>
<dbReference type="Pfam" id="PF00486">
    <property type="entry name" value="Trans_reg_C"/>
    <property type="match status" value="1"/>
</dbReference>
<feature type="domain" description="OmpR/PhoB-type" evidence="9">
    <location>
        <begin position="125"/>
        <end position="223"/>
    </location>
</feature>
<evidence type="ECO:0000256" key="2">
    <source>
        <dbReference type="ARBA" id="ARBA00023012"/>
    </source>
</evidence>
<dbReference type="PANTHER" id="PTHR48111:SF1">
    <property type="entry name" value="TWO-COMPONENT RESPONSE REGULATOR ORR33"/>
    <property type="match status" value="1"/>
</dbReference>
<dbReference type="Gene3D" id="3.40.50.2300">
    <property type="match status" value="1"/>
</dbReference>
<dbReference type="CDD" id="cd00383">
    <property type="entry name" value="trans_reg_C"/>
    <property type="match status" value="1"/>
</dbReference>
<dbReference type="GO" id="GO:0006355">
    <property type="term" value="P:regulation of DNA-templated transcription"/>
    <property type="evidence" value="ECO:0007669"/>
    <property type="project" value="InterPro"/>
</dbReference>
<organism evidence="10 11">
    <name type="scientific">Rhizobium leguminosarum</name>
    <dbReference type="NCBI Taxonomy" id="384"/>
    <lineage>
        <taxon>Bacteria</taxon>
        <taxon>Pseudomonadati</taxon>
        <taxon>Pseudomonadota</taxon>
        <taxon>Alphaproteobacteria</taxon>
        <taxon>Hyphomicrobiales</taxon>
        <taxon>Rhizobiaceae</taxon>
        <taxon>Rhizobium/Agrobacterium group</taxon>
        <taxon>Rhizobium</taxon>
    </lineage>
</organism>
<dbReference type="AlphaFoldDB" id="A0A444HTA7"/>
<evidence type="ECO:0000259" key="9">
    <source>
        <dbReference type="PROSITE" id="PS51755"/>
    </source>
</evidence>
<evidence type="ECO:0000313" key="10">
    <source>
        <dbReference type="EMBL" id="RWX26582.1"/>
    </source>
</evidence>
<evidence type="ECO:0000256" key="6">
    <source>
        <dbReference type="PROSITE-ProRule" id="PRU00169"/>
    </source>
</evidence>
<dbReference type="PROSITE" id="PS50110">
    <property type="entry name" value="RESPONSE_REGULATORY"/>
    <property type="match status" value="1"/>
</dbReference>
<dbReference type="EMBL" id="SBHX01000056">
    <property type="protein sequence ID" value="RWX26582.1"/>
    <property type="molecule type" value="Genomic_DNA"/>
</dbReference>
<sequence length="232" mass="24914">MKPIIVIASRDADFCLFARHILRQTGFETLLATNANEAIAAAGTVGVRGMVIDGRVANSVSACGSLKDDATTAGLKIIALVGANSARQYADFMNAGADEGFVRPVSPDHLLRALSSLSSPTGVVHGRFSCGDIEMHVPARRVWRRTVELHLPRLEFAILLHLLKEPGRVYLRHELASAAWPVGVFVDPKTVNVHIGRLRKALTAVAATDPIRTVRGVGYGLCPQTETAYDAP</sequence>
<keyword evidence="5" id="KW-0804">Transcription</keyword>
<dbReference type="PANTHER" id="PTHR48111">
    <property type="entry name" value="REGULATOR OF RPOS"/>
    <property type="match status" value="1"/>
</dbReference>
<dbReference type="SUPFAM" id="SSF46894">
    <property type="entry name" value="C-terminal effector domain of the bipartite response regulators"/>
    <property type="match status" value="1"/>
</dbReference>
<evidence type="ECO:0000256" key="1">
    <source>
        <dbReference type="ARBA" id="ARBA00022553"/>
    </source>
</evidence>
<name>A0A444HTA7_RHILE</name>
<keyword evidence="4 7" id="KW-0238">DNA-binding</keyword>
<dbReference type="InterPro" id="IPR039420">
    <property type="entry name" value="WalR-like"/>
</dbReference>
<keyword evidence="1" id="KW-0597">Phosphoprotein</keyword>
<accession>A0A444HTA7</accession>
<evidence type="ECO:0000313" key="11">
    <source>
        <dbReference type="Proteomes" id="UP000283817"/>
    </source>
</evidence>
<evidence type="ECO:0000256" key="4">
    <source>
        <dbReference type="ARBA" id="ARBA00023125"/>
    </source>
</evidence>
<comment type="caution">
    <text evidence="10">The sequence shown here is derived from an EMBL/GenBank/DDBJ whole genome shotgun (WGS) entry which is preliminary data.</text>
</comment>
<protein>
    <submittedName>
        <fullName evidence="10">Response regulator transcription factor</fullName>
    </submittedName>
</protein>
<dbReference type="InterPro" id="IPR001789">
    <property type="entry name" value="Sig_transdc_resp-reg_receiver"/>
</dbReference>
<dbReference type="GO" id="GO:0005829">
    <property type="term" value="C:cytosol"/>
    <property type="evidence" value="ECO:0007669"/>
    <property type="project" value="TreeGrafter"/>
</dbReference>
<keyword evidence="2" id="KW-0902">Two-component regulatory system</keyword>
<dbReference type="SMART" id="SM00862">
    <property type="entry name" value="Trans_reg_C"/>
    <property type="match status" value="1"/>
</dbReference>
<evidence type="ECO:0000256" key="5">
    <source>
        <dbReference type="ARBA" id="ARBA00023163"/>
    </source>
</evidence>
<feature type="domain" description="Response regulatory" evidence="8">
    <location>
        <begin position="4"/>
        <end position="118"/>
    </location>
</feature>
<comment type="caution">
    <text evidence="6">Lacks conserved residue(s) required for the propagation of feature annotation.</text>
</comment>
<feature type="DNA-binding region" description="OmpR/PhoB-type" evidence="7">
    <location>
        <begin position="125"/>
        <end position="223"/>
    </location>
</feature>
<dbReference type="InterPro" id="IPR016032">
    <property type="entry name" value="Sig_transdc_resp-reg_C-effctor"/>
</dbReference>